<dbReference type="HOGENOM" id="CLU_1233210_0_0_10"/>
<dbReference type="OrthoDB" id="9908806at2"/>
<dbReference type="AlphaFoldDB" id="E6X8W6"/>
<sequence>MVKVKKTNFLLLLIITCITTNCKQDMEILSFHHFDRKADTINVDFSLNNIDFIHSLENKYRINLCEDTYKLGKFELENSIYVFPLIINKDCNDGVLIHNIIDIISNESNQTLVDSELVNSNENLKNEIFRHTKERLDSKNYNGLFYNFNWGVGLGEVANKKNLVEVLKGIDLVLEYKSMELLGKPLRSLSKKELESLNAKFYAIILIVEYAPIINIPPPSMEIN</sequence>
<protein>
    <submittedName>
        <fullName evidence="1">Uncharacterized protein</fullName>
    </submittedName>
</protein>
<dbReference type="STRING" id="688270.Celal_1398"/>
<organism evidence="1 2">
    <name type="scientific">Cellulophaga algicola (strain DSM 14237 / IC166 / ACAM 630)</name>
    <dbReference type="NCBI Taxonomy" id="688270"/>
    <lineage>
        <taxon>Bacteria</taxon>
        <taxon>Pseudomonadati</taxon>
        <taxon>Bacteroidota</taxon>
        <taxon>Flavobacteriia</taxon>
        <taxon>Flavobacteriales</taxon>
        <taxon>Flavobacteriaceae</taxon>
        <taxon>Cellulophaga</taxon>
    </lineage>
</organism>
<accession>E6X8W6</accession>
<name>E6X8W6_CELAD</name>
<gene>
    <name evidence="1" type="ordered locus">Celal_1398</name>
</gene>
<proteinExistence type="predicted"/>
<dbReference type="Proteomes" id="UP000008634">
    <property type="component" value="Chromosome"/>
</dbReference>
<keyword evidence="2" id="KW-1185">Reference proteome</keyword>
<dbReference type="KEGG" id="cao:Celal_1398"/>
<evidence type="ECO:0000313" key="2">
    <source>
        <dbReference type="Proteomes" id="UP000008634"/>
    </source>
</evidence>
<evidence type="ECO:0000313" key="1">
    <source>
        <dbReference type="EMBL" id="ADV48711.1"/>
    </source>
</evidence>
<reference evidence="1 2" key="1">
    <citation type="journal article" date="2010" name="Stand. Genomic Sci.">
        <title>Complete genome sequence of Cellulophaga algicola type strain (IC166).</title>
        <authorList>
            <person name="Abt B."/>
            <person name="Lu M."/>
            <person name="Misra M."/>
            <person name="Han C."/>
            <person name="Nolan M."/>
            <person name="Lucas S."/>
            <person name="Hammon N."/>
            <person name="Deshpande S."/>
            <person name="Cheng J.F."/>
            <person name="Tapia R."/>
            <person name="Goodwin L."/>
            <person name="Pitluck S."/>
            <person name="Liolios K."/>
            <person name="Pagani I."/>
            <person name="Ivanova N."/>
            <person name="Mavromatis K."/>
            <person name="Ovchinikova G."/>
            <person name="Pati A."/>
            <person name="Chen A."/>
            <person name="Palaniappan K."/>
            <person name="Land M."/>
            <person name="Hauser L."/>
            <person name="Chang Y.J."/>
            <person name="Jeffries C.D."/>
            <person name="Detter J.C."/>
            <person name="Brambilla E."/>
            <person name="Rohde M."/>
            <person name="Tindall B.J."/>
            <person name="Goker M."/>
            <person name="Woyke T."/>
            <person name="Bristow J."/>
            <person name="Eisen J.A."/>
            <person name="Markowitz V."/>
            <person name="Hugenholtz P."/>
            <person name="Kyrpides N.C."/>
            <person name="Klenk H.P."/>
            <person name="Lapidus A."/>
        </authorList>
    </citation>
    <scope>NUCLEOTIDE SEQUENCE [LARGE SCALE GENOMIC DNA]</scope>
    <source>
        <strain evidence="2">DSM 14237 / IC166 / ACAM 630</strain>
    </source>
</reference>
<dbReference type="EMBL" id="CP002453">
    <property type="protein sequence ID" value="ADV48711.1"/>
    <property type="molecule type" value="Genomic_DNA"/>
</dbReference>
<dbReference type="RefSeq" id="WP_013550193.1">
    <property type="nucleotide sequence ID" value="NC_014934.1"/>
</dbReference>